<proteinExistence type="predicted"/>
<dbReference type="InterPro" id="IPR041078">
    <property type="entry name" value="Plavaka"/>
</dbReference>
<reference evidence="1" key="1">
    <citation type="submission" date="2023-03" db="EMBL/GenBank/DDBJ databases">
        <title>Massive genome expansion in bonnet fungi (Mycena s.s.) driven by repeated elements and novel gene families across ecological guilds.</title>
        <authorList>
            <consortium name="Lawrence Berkeley National Laboratory"/>
            <person name="Harder C.B."/>
            <person name="Miyauchi S."/>
            <person name="Viragh M."/>
            <person name="Kuo A."/>
            <person name="Thoen E."/>
            <person name="Andreopoulos B."/>
            <person name="Lu D."/>
            <person name="Skrede I."/>
            <person name="Drula E."/>
            <person name="Henrissat B."/>
            <person name="Morin E."/>
            <person name="Kohler A."/>
            <person name="Barry K."/>
            <person name="LaButti K."/>
            <person name="Morin E."/>
            <person name="Salamov A."/>
            <person name="Lipzen A."/>
            <person name="Mereny Z."/>
            <person name="Hegedus B."/>
            <person name="Baldrian P."/>
            <person name="Stursova M."/>
            <person name="Weitz H."/>
            <person name="Taylor A."/>
            <person name="Grigoriev I.V."/>
            <person name="Nagy L.G."/>
            <person name="Martin F."/>
            <person name="Kauserud H."/>
        </authorList>
    </citation>
    <scope>NUCLEOTIDE SEQUENCE</scope>
    <source>
        <strain evidence="1">9144</strain>
    </source>
</reference>
<dbReference type="AlphaFoldDB" id="A0AAD6UXF5"/>
<sequence>MYHASLARVFQPLKDAMTTPDIVRCPDGHFRRIIYGLGPYIADYPEQNWCPKCEARPDHLDADDARLRTESKTNALIRAWDPGTLWDDYGIRSDVVVIKGTFKDHIVTWVNKYLVLEHGEKRALEIIQDIANQELYKSSLNSFLFFFKTKKLKKLKKHVKLLGAFLGYVP</sequence>
<dbReference type="EMBL" id="JARJCW010000101">
    <property type="protein sequence ID" value="KAJ7194131.1"/>
    <property type="molecule type" value="Genomic_DNA"/>
</dbReference>
<organism evidence="1 2">
    <name type="scientific">Mycena pura</name>
    <dbReference type="NCBI Taxonomy" id="153505"/>
    <lineage>
        <taxon>Eukaryota</taxon>
        <taxon>Fungi</taxon>
        <taxon>Dikarya</taxon>
        <taxon>Basidiomycota</taxon>
        <taxon>Agaricomycotina</taxon>
        <taxon>Agaricomycetes</taxon>
        <taxon>Agaricomycetidae</taxon>
        <taxon>Agaricales</taxon>
        <taxon>Marasmiineae</taxon>
        <taxon>Mycenaceae</taxon>
        <taxon>Mycena</taxon>
    </lineage>
</organism>
<keyword evidence="2" id="KW-1185">Reference proteome</keyword>
<evidence type="ECO:0000313" key="2">
    <source>
        <dbReference type="Proteomes" id="UP001219525"/>
    </source>
</evidence>
<name>A0AAD6UXF5_9AGAR</name>
<comment type="caution">
    <text evidence="1">The sequence shown here is derived from an EMBL/GenBank/DDBJ whole genome shotgun (WGS) entry which is preliminary data.</text>
</comment>
<dbReference type="Proteomes" id="UP001219525">
    <property type="component" value="Unassembled WGS sequence"/>
</dbReference>
<gene>
    <name evidence="1" type="ORF">GGX14DRAFT_404915</name>
</gene>
<evidence type="ECO:0000313" key="1">
    <source>
        <dbReference type="EMBL" id="KAJ7194131.1"/>
    </source>
</evidence>
<accession>A0AAD6UXF5</accession>
<protein>
    <submittedName>
        <fullName evidence="1">Uncharacterized protein</fullName>
    </submittedName>
</protein>
<dbReference type="Pfam" id="PF18759">
    <property type="entry name" value="Plavaka"/>
    <property type="match status" value="1"/>
</dbReference>